<keyword evidence="2" id="KW-1133">Transmembrane helix</keyword>
<evidence type="ECO:0000313" key="3">
    <source>
        <dbReference type="EMBL" id="GMR54395.1"/>
    </source>
</evidence>
<dbReference type="AlphaFoldDB" id="A0AAN5D1K3"/>
<feature type="non-terminal residue" evidence="3">
    <location>
        <position position="1"/>
    </location>
</feature>
<gene>
    <name evidence="3" type="ORF">PMAYCL1PPCAC_24590</name>
</gene>
<evidence type="ECO:0000256" key="1">
    <source>
        <dbReference type="SAM" id="MobiDB-lite"/>
    </source>
</evidence>
<sequence length="109" mass="12061">KMEPQASSSLSVVEKKEDQDSASNYLGTILIICGVVLVCSVIGIVVIIKVIQHRQTIKNDRKREELMAAAANFANRPKEVVPLISKNEIEEEHLSDRPSSESAKDKSEE</sequence>
<keyword evidence="4" id="KW-1185">Reference proteome</keyword>
<protein>
    <submittedName>
        <fullName evidence="3">Uncharacterized protein</fullName>
    </submittedName>
</protein>
<evidence type="ECO:0000256" key="2">
    <source>
        <dbReference type="SAM" id="Phobius"/>
    </source>
</evidence>
<name>A0AAN5D1K3_9BILA</name>
<comment type="caution">
    <text evidence="3">The sequence shown here is derived from an EMBL/GenBank/DDBJ whole genome shotgun (WGS) entry which is preliminary data.</text>
</comment>
<feature type="compositionally biased region" description="Basic and acidic residues" evidence="1">
    <location>
        <begin position="92"/>
        <end position="109"/>
    </location>
</feature>
<dbReference type="Proteomes" id="UP001328107">
    <property type="component" value="Unassembled WGS sequence"/>
</dbReference>
<reference evidence="4" key="1">
    <citation type="submission" date="2022-10" db="EMBL/GenBank/DDBJ databases">
        <title>Genome assembly of Pristionchus species.</title>
        <authorList>
            <person name="Yoshida K."/>
            <person name="Sommer R.J."/>
        </authorList>
    </citation>
    <scope>NUCLEOTIDE SEQUENCE [LARGE SCALE GENOMIC DNA]</scope>
    <source>
        <strain evidence="4">RS5460</strain>
    </source>
</reference>
<feature type="transmembrane region" description="Helical" evidence="2">
    <location>
        <begin position="25"/>
        <end position="51"/>
    </location>
</feature>
<keyword evidence="2" id="KW-0472">Membrane</keyword>
<organism evidence="3 4">
    <name type="scientific">Pristionchus mayeri</name>
    <dbReference type="NCBI Taxonomy" id="1317129"/>
    <lineage>
        <taxon>Eukaryota</taxon>
        <taxon>Metazoa</taxon>
        <taxon>Ecdysozoa</taxon>
        <taxon>Nematoda</taxon>
        <taxon>Chromadorea</taxon>
        <taxon>Rhabditida</taxon>
        <taxon>Rhabditina</taxon>
        <taxon>Diplogasteromorpha</taxon>
        <taxon>Diplogasteroidea</taxon>
        <taxon>Neodiplogasteridae</taxon>
        <taxon>Pristionchus</taxon>
    </lineage>
</organism>
<evidence type="ECO:0000313" key="4">
    <source>
        <dbReference type="Proteomes" id="UP001328107"/>
    </source>
</evidence>
<feature type="region of interest" description="Disordered" evidence="1">
    <location>
        <begin position="86"/>
        <end position="109"/>
    </location>
</feature>
<keyword evidence="2" id="KW-0812">Transmembrane</keyword>
<accession>A0AAN5D1K3</accession>
<dbReference type="EMBL" id="BTRK01000005">
    <property type="protein sequence ID" value="GMR54395.1"/>
    <property type="molecule type" value="Genomic_DNA"/>
</dbReference>
<proteinExistence type="predicted"/>